<dbReference type="GO" id="GO:0004842">
    <property type="term" value="F:ubiquitin-protein transferase activity"/>
    <property type="evidence" value="ECO:0007669"/>
    <property type="project" value="InterPro"/>
</dbReference>
<protein>
    <submittedName>
        <fullName evidence="13">RING/U-box superfamily protein</fullName>
    </submittedName>
</protein>
<comment type="similarity">
    <text evidence="2">Belongs to the RBR family. Ariadne subfamily.</text>
</comment>
<evidence type="ECO:0000256" key="10">
    <source>
        <dbReference type="SAM" id="MobiDB-lite"/>
    </source>
</evidence>
<dbReference type="InterPro" id="IPR001841">
    <property type="entry name" value="Znf_RING"/>
</dbReference>
<keyword evidence="6 9" id="KW-0863">Zinc-finger</keyword>
<dbReference type="SUPFAM" id="SSF57850">
    <property type="entry name" value="RING/U-box"/>
    <property type="match status" value="1"/>
</dbReference>
<keyword evidence="7" id="KW-0833">Ubl conjugation pathway</keyword>
<dbReference type="PROSITE" id="PS50089">
    <property type="entry name" value="ZF_RING_2"/>
    <property type="match status" value="1"/>
</dbReference>
<accession>A0A1Y1HN62</accession>
<dbReference type="Pfam" id="PF26200">
    <property type="entry name" value="Rcat_RNF216"/>
    <property type="match status" value="1"/>
</dbReference>
<gene>
    <name evidence="13" type="ORF">KFL_000450300</name>
</gene>
<dbReference type="OrthoDB" id="10009520at2759"/>
<keyword evidence="14" id="KW-1185">Reference proteome</keyword>
<evidence type="ECO:0000313" key="13">
    <source>
        <dbReference type="EMBL" id="GAQ80074.1"/>
    </source>
</evidence>
<proteinExistence type="inferred from homology"/>
<name>A0A1Y1HN62_KLENI</name>
<keyword evidence="5" id="KW-0677">Repeat</keyword>
<evidence type="ECO:0000256" key="4">
    <source>
        <dbReference type="ARBA" id="ARBA00022723"/>
    </source>
</evidence>
<dbReference type="AlphaFoldDB" id="A0A1Y1HN62"/>
<dbReference type="InterPro" id="IPR031127">
    <property type="entry name" value="E3_UB_ligase_RBR"/>
</dbReference>
<dbReference type="PROSITE" id="PS51873">
    <property type="entry name" value="TRIAD"/>
    <property type="match status" value="1"/>
</dbReference>
<feature type="compositionally biased region" description="Acidic residues" evidence="10">
    <location>
        <begin position="187"/>
        <end position="198"/>
    </location>
</feature>
<dbReference type="Proteomes" id="UP000054558">
    <property type="component" value="Unassembled WGS sequence"/>
</dbReference>
<evidence type="ECO:0000256" key="9">
    <source>
        <dbReference type="PROSITE-ProRule" id="PRU00175"/>
    </source>
</evidence>
<feature type="region of interest" description="Disordered" evidence="10">
    <location>
        <begin position="124"/>
        <end position="211"/>
    </location>
</feature>
<feature type="domain" description="RING-type" evidence="11">
    <location>
        <begin position="237"/>
        <end position="283"/>
    </location>
</feature>
<dbReference type="EMBL" id="DF236994">
    <property type="protein sequence ID" value="GAQ80074.1"/>
    <property type="molecule type" value="Genomic_DNA"/>
</dbReference>
<evidence type="ECO:0000313" key="14">
    <source>
        <dbReference type="Proteomes" id="UP000054558"/>
    </source>
</evidence>
<evidence type="ECO:0000259" key="11">
    <source>
        <dbReference type="PROSITE" id="PS50089"/>
    </source>
</evidence>
<dbReference type="InterPro" id="IPR017907">
    <property type="entry name" value="Znf_RING_CS"/>
</dbReference>
<evidence type="ECO:0000256" key="7">
    <source>
        <dbReference type="ARBA" id="ARBA00022786"/>
    </source>
</evidence>
<evidence type="ECO:0000259" key="12">
    <source>
        <dbReference type="PROSITE" id="PS51873"/>
    </source>
</evidence>
<sequence>MLRVTCNGRHGQFDGAAWLEGRHKVFYDEGNGAESSSRRALFVSEFAALAGVWDKRVCARFIRLVDTGESFEEYRVAKGPERRTARERKALLADEGIHIVEADEQSPRGKRALNKHREALGLNALQGGGFAPPQEVTQLQGGGNAPQGGNAGADVSKVEQGPDSAPHEGRTSRKRTRKGKEKVGDLNDADVSTDQDDEGPSKRSRKGKEKVAEDWVADVIMPPACECGGETHATFECPLCGDCCDCEAWALAACSHVYCATCLVRAIKASVADSKLFQCVTCELEGGQRNGITEPDVELLCEGRFRERALHEVLRDYVMNSEGGVVCGSCGEANLVSDVTDWDDLRCLACGGYMMGKRIAEEAADKEFDKWKTKHKHATCPKCGAVVQKTAGCNHMSCRCGVAFCYQCSDPLSGYSGTCKCHKK</sequence>
<dbReference type="InterPro" id="IPR044066">
    <property type="entry name" value="TRIAD_supradom"/>
</dbReference>
<reference evidence="13 14" key="1">
    <citation type="journal article" date="2014" name="Nat. Commun.">
        <title>Klebsormidium flaccidum genome reveals primary factors for plant terrestrial adaptation.</title>
        <authorList>
            <person name="Hori K."/>
            <person name="Maruyama F."/>
            <person name="Fujisawa T."/>
            <person name="Togashi T."/>
            <person name="Yamamoto N."/>
            <person name="Seo M."/>
            <person name="Sato S."/>
            <person name="Yamada T."/>
            <person name="Mori H."/>
            <person name="Tajima N."/>
            <person name="Moriyama T."/>
            <person name="Ikeuchi M."/>
            <person name="Watanabe M."/>
            <person name="Wada H."/>
            <person name="Kobayashi K."/>
            <person name="Saito M."/>
            <person name="Masuda T."/>
            <person name="Sasaki-Sekimoto Y."/>
            <person name="Mashiguchi K."/>
            <person name="Awai K."/>
            <person name="Shimojima M."/>
            <person name="Masuda S."/>
            <person name="Iwai M."/>
            <person name="Nobusawa T."/>
            <person name="Narise T."/>
            <person name="Kondo S."/>
            <person name="Saito H."/>
            <person name="Sato R."/>
            <person name="Murakawa M."/>
            <person name="Ihara Y."/>
            <person name="Oshima-Yamada Y."/>
            <person name="Ohtaka K."/>
            <person name="Satoh M."/>
            <person name="Sonobe K."/>
            <person name="Ishii M."/>
            <person name="Ohtani R."/>
            <person name="Kanamori-Sato M."/>
            <person name="Honoki R."/>
            <person name="Miyazaki D."/>
            <person name="Mochizuki H."/>
            <person name="Umetsu J."/>
            <person name="Higashi K."/>
            <person name="Shibata D."/>
            <person name="Kamiya Y."/>
            <person name="Sato N."/>
            <person name="Nakamura Y."/>
            <person name="Tabata S."/>
            <person name="Ida S."/>
            <person name="Kurokawa K."/>
            <person name="Ohta H."/>
        </authorList>
    </citation>
    <scope>NUCLEOTIDE SEQUENCE [LARGE SCALE GENOMIC DNA]</scope>
    <source>
        <strain evidence="13 14">NIES-2285</strain>
    </source>
</reference>
<dbReference type="STRING" id="105231.A0A1Y1HN62"/>
<dbReference type="GO" id="GO:0008270">
    <property type="term" value="F:zinc ion binding"/>
    <property type="evidence" value="ECO:0007669"/>
    <property type="project" value="UniProtKB-KW"/>
</dbReference>
<dbReference type="Gene3D" id="1.20.120.1750">
    <property type="match status" value="1"/>
</dbReference>
<dbReference type="PROSITE" id="PS00518">
    <property type="entry name" value="ZF_RING_1"/>
    <property type="match status" value="1"/>
</dbReference>
<feature type="compositionally biased region" description="Gly residues" evidence="10">
    <location>
        <begin position="140"/>
        <end position="151"/>
    </location>
</feature>
<comment type="function">
    <text evidence="1">Might act as an E3 ubiquitin-protein ligase, or as part of E3 complex, which accepts ubiquitin from specific E2 ubiquitin-conjugating enzymes and then transfers it to substrates.</text>
</comment>
<keyword evidence="3" id="KW-0808">Transferase</keyword>
<dbReference type="GO" id="GO:0016567">
    <property type="term" value="P:protein ubiquitination"/>
    <property type="evidence" value="ECO:0007669"/>
    <property type="project" value="InterPro"/>
</dbReference>
<feature type="domain" description="RING-type" evidence="12">
    <location>
        <begin position="233"/>
        <end position="424"/>
    </location>
</feature>
<evidence type="ECO:0000256" key="8">
    <source>
        <dbReference type="ARBA" id="ARBA00022833"/>
    </source>
</evidence>
<organism evidence="13 14">
    <name type="scientific">Klebsormidium nitens</name>
    <name type="common">Green alga</name>
    <name type="synonym">Ulothrix nitens</name>
    <dbReference type="NCBI Taxonomy" id="105231"/>
    <lineage>
        <taxon>Eukaryota</taxon>
        <taxon>Viridiplantae</taxon>
        <taxon>Streptophyta</taxon>
        <taxon>Klebsormidiophyceae</taxon>
        <taxon>Klebsormidiales</taxon>
        <taxon>Klebsormidiaceae</taxon>
        <taxon>Klebsormidium</taxon>
    </lineage>
</organism>
<dbReference type="OMA" id="MDARQDY"/>
<dbReference type="CDD" id="cd22584">
    <property type="entry name" value="Rcat_RBR_unk"/>
    <property type="match status" value="1"/>
</dbReference>
<dbReference type="PANTHER" id="PTHR11685">
    <property type="entry name" value="RBR FAMILY RING FINGER AND IBR DOMAIN-CONTAINING"/>
    <property type="match status" value="1"/>
</dbReference>
<keyword evidence="4" id="KW-0479">Metal-binding</keyword>
<evidence type="ECO:0000256" key="5">
    <source>
        <dbReference type="ARBA" id="ARBA00022737"/>
    </source>
</evidence>
<evidence type="ECO:0000256" key="2">
    <source>
        <dbReference type="ARBA" id="ARBA00005884"/>
    </source>
</evidence>
<evidence type="ECO:0000256" key="3">
    <source>
        <dbReference type="ARBA" id="ARBA00022679"/>
    </source>
</evidence>
<evidence type="ECO:0000256" key="6">
    <source>
        <dbReference type="ARBA" id="ARBA00022771"/>
    </source>
</evidence>
<evidence type="ECO:0000256" key="1">
    <source>
        <dbReference type="ARBA" id="ARBA00003976"/>
    </source>
</evidence>
<keyword evidence="8" id="KW-0862">Zinc</keyword>